<organism evidence="13 14">
    <name type="scientific">Adineta steineri</name>
    <dbReference type="NCBI Taxonomy" id="433720"/>
    <lineage>
        <taxon>Eukaryota</taxon>
        <taxon>Metazoa</taxon>
        <taxon>Spiralia</taxon>
        <taxon>Gnathifera</taxon>
        <taxon>Rotifera</taxon>
        <taxon>Eurotatoria</taxon>
        <taxon>Bdelloidea</taxon>
        <taxon>Adinetida</taxon>
        <taxon>Adinetidae</taxon>
        <taxon>Adineta</taxon>
    </lineage>
</organism>
<evidence type="ECO:0000256" key="11">
    <source>
        <dbReference type="SAM" id="Phobius"/>
    </source>
</evidence>
<dbReference type="EMBL" id="CAJOAY010000094">
    <property type="protein sequence ID" value="CAF3533209.1"/>
    <property type="molecule type" value="Genomic_DNA"/>
</dbReference>
<feature type="transmembrane region" description="Helical" evidence="11">
    <location>
        <begin position="230"/>
        <end position="254"/>
    </location>
</feature>
<feature type="transmembrane region" description="Helical" evidence="11">
    <location>
        <begin position="71"/>
        <end position="95"/>
    </location>
</feature>
<dbReference type="GO" id="GO:0004983">
    <property type="term" value="F:neuropeptide Y receptor activity"/>
    <property type="evidence" value="ECO:0007669"/>
    <property type="project" value="InterPro"/>
</dbReference>
<dbReference type="Pfam" id="PF00001">
    <property type="entry name" value="7tm_1"/>
    <property type="match status" value="2"/>
</dbReference>
<protein>
    <recommendedName>
        <fullName evidence="12">G-protein coupled receptors family 1 profile domain-containing protein</fullName>
    </recommendedName>
</protein>
<gene>
    <name evidence="13" type="ORF">OKA104_LOCUS3212</name>
</gene>
<evidence type="ECO:0000256" key="7">
    <source>
        <dbReference type="ARBA" id="ARBA00023170"/>
    </source>
</evidence>
<comment type="caution">
    <text evidence="13">The sequence shown here is derived from an EMBL/GenBank/DDBJ whole genome shotgun (WGS) entry which is preliminary data.</text>
</comment>
<proteinExistence type="inferred from homology"/>
<comment type="subcellular location">
    <subcellularLocation>
        <location evidence="1">Membrane</location>
        <topology evidence="1">Multi-pass membrane protein</topology>
    </subcellularLocation>
</comment>
<dbReference type="PANTHER" id="PTHR24235:SF12">
    <property type="entry name" value="G-PROTEIN COUPLED RECEPTORS FAMILY 1 PROFILE DOMAIN-CONTAINING PROTEIN"/>
    <property type="match status" value="1"/>
</dbReference>
<accession>A0A818J0G8</accession>
<evidence type="ECO:0000313" key="14">
    <source>
        <dbReference type="Proteomes" id="UP000663881"/>
    </source>
</evidence>
<evidence type="ECO:0000256" key="9">
    <source>
        <dbReference type="RuleBase" id="RU000688"/>
    </source>
</evidence>
<dbReference type="GO" id="GO:0016020">
    <property type="term" value="C:membrane"/>
    <property type="evidence" value="ECO:0007669"/>
    <property type="project" value="UniProtKB-SubCell"/>
</dbReference>
<keyword evidence="7 9" id="KW-0675">Receptor</keyword>
<feature type="compositionally biased region" description="Low complexity" evidence="10">
    <location>
        <begin position="273"/>
        <end position="284"/>
    </location>
</feature>
<keyword evidence="6 11" id="KW-0472">Membrane</keyword>
<feature type="region of interest" description="Disordered" evidence="10">
    <location>
        <begin position="268"/>
        <end position="295"/>
    </location>
</feature>
<evidence type="ECO:0000313" key="13">
    <source>
        <dbReference type="EMBL" id="CAF3533209.1"/>
    </source>
</evidence>
<dbReference type="PRINTS" id="PR01012">
    <property type="entry name" value="NRPEPTIDEYR"/>
</dbReference>
<keyword evidence="3 9" id="KW-0812">Transmembrane</keyword>
<dbReference type="PROSITE" id="PS00237">
    <property type="entry name" value="G_PROTEIN_RECEP_F1_1"/>
    <property type="match status" value="1"/>
</dbReference>
<keyword evidence="5 9" id="KW-0297">G-protein coupled receptor</keyword>
<dbReference type="Proteomes" id="UP000663881">
    <property type="component" value="Unassembled WGS sequence"/>
</dbReference>
<evidence type="ECO:0000256" key="3">
    <source>
        <dbReference type="ARBA" id="ARBA00022692"/>
    </source>
</evidence>
<feature type="transmembrane region" description="Helical" evidence="11">
    <location>
        <begin position="146"/>
        <end position="166"/>
    </location>
</feature>
<evidence type="ECO:0000256" key="2">
    <source>
        <dbReference type="ARBA" id="ARBA00010663"/>
    </source>
</evidence>
<evidence type="ECO:0000256" key="6">
    <source>
        <dbReference type="ARBA" id="ARBA00023136"/>
    </source>
</evidence>
<keyword evidence="8 9" id="KW-0807">Transducer</keyword>
<evidence type="ECO:0000256" key="10">
    <source>
        <dbReference type="SAM" id="MobiDB-lite"/>
    </source>
</evidence>
<dbReference type="PRINTS" id="PR00237">
    <property type="entry name" value="GPCRRHODOPSN"/>
</dbReference>
<evidence type="ECO:0000256" key="1">
    <source>
        <dbReference type="ARBA" id="ARBA00004141"/>
    </source>
</evidence>
<dbReference type="AlphaFoldDB" id="A0A818J0G8"/>
<keyword evidence="4 11" id="KW-1133">Transmembrane helix</keyword>
<feature type="transmembrane region" description="Helical" evidence="11">
    <location>
        <begin position="115"/>
        <end position="134"/>
    </location>
</feature>
<dbReference type="PANTHER" id="PTHR24235">
    <property type="entry name" value="NEUROPEPTIDE Y RECEPTOR"/>
    <property type="match status" value="1"/>
</dbReference>
<evidence type="ECO:0000256" key="8">
    <source>
        <dbReference type="ARBA" id="ARBA00023224"/>
    </source>
</evidence>
<evidence type="ECO:0000256" key="5">
    <source>
        <dbReference type="ARBA" id="ARBA00023040"/>
    </source>
</evidence>
<dbReference type="SUPFAM" id="SSF81321">
    <property type="entry name" value="Family A G protein-coupled receptor-like"/>
    <property type="match status" value="1"/>
</dbReference>
<feature type="transmembrane region" description="Helical" evidence="11">
    <location>
        <begin position="383"/>
        <end position="405"/>
    </location>
</feature>
<comment type="similarity">
    <text evidence="2 9">Belongs to the G-protein coupled receptor 1 family.</text>
</comment>
<feature type="transmembrane region" description="Helical" evidence="11">
    <location>
        <begin position="425"/>
        <end position="445"/>
    </location>
</feature>
<sequence>MALNLMNSSDQDCGDHFTDNSPIVKLRFSLSVTIIIYIIYLLPFCFGVFGNISVCLIFFQQKKLRSITNTFLMNLCLNDLIVLCVSIPMTISAALLEHWVFGAFLCKFVHFTPTLTALVSTFTVAVIAVERWFFIVIKKKFDRRCTIIILILLWMVSILIAIPEFIAREVQVIPEQPRLPSSFPISQINSSTNESTHDHIAALAMLHMDKCNRRQVHYCLSDPNVWMRTFSYIVIIVQYLVPFLFVSVSCYSISRFLKRRMKQMRVYQTYRPTNVNNNNNNNNKTNKRQKKDSKLQPLDEITEHESASCDEVSVTIVANETKANHILTRFRNTFHQHENYQDTIVLDRQNHRSSSSSFVGTYIVPTPRSQSHSERRFHRSKKLLICVAALFTISWLPLTVLQIYLEHNEAILLNDSDFVYGYLLIPSYLISSLSAWMNPVIYNYINRSFRREFYALYPCCYKLASSSSSSSSSSTKSTTTASRAELTSVIPNRLDKQQLNDIDEEDASVILPRTTNKSTTRFVTFADIEKKGKPSLTMVNEHI</sequence>
<evidence type="ECO:0000259" key="12">
    <source>
        <dbReference type="PROSITE" id="PS50262"/>
    </source>
</evidence>
<dbReference type="InterPro" id="IPR000276">
    <property type="entry name" value="GPCR_Rhodpsn"/>
</dbReference>
<reference evidence="13" key="1">
    <citation type="submission" date="2021-02" db="EMBL/GenBank/DDBJ databases">
        <authorList>
            <person name="Nowell W R."/>
        </authorList>
    </citation>
    <scope>NUCLEOTIDE SEQUENCE</scope>
</reference>
<dbReference type="InterPro" id="IPR000611">
    <property type="entry name" value="NPY_rcpt"/>
</dbReference>
<dbReference type="InterPro" id="IPR017452">
    <property type="entry name" value="GPCR_Rhodpsn_7TM"/>
</dbReference>
<evidence type="ECO:0000256" key="4">
    <source>
        <dbReference type="ARBA" id="ARBA00022989"/>
    </source>
</evidence>
<name>A0A818J0G8_9BILA</name>
<dbReference type="PROSITE" id="PS50262">
    <property type="entry name" value="G_PROTEIN_RECEP_F1_2"/>
    <property type="match status" value="1"/>
</dbReference>
<feature type="transmembrane region" description="Helical" evidence="11">
    <location>
        <begin position="34"/>
        <end position="59"/>
    </location>
</feature>
<dbReference type="Gene3D" id="1.20.1070.10">
    <property type="entry name" value="Rhodopsin 7-helix transmembrane proteins"/>
    <property type="match status" value="2"/>
</dbReference>
<feature type="domain" description="G-protein coupled receptors family 1 profile" evidence="12">
    <location>
        <begin position="50"/>
        <end position="442"/>
    </location>
</feature>